<sequence>MTSTGTAHVRPQEGEDGGAVKDNMRECESGVMLEHTAQRGSHGLCGGSGGGGGGGGENGTLKRSVEKQQQQQQQQQQQ</sequence>
<keyword evidence="3" id="KW-1185">Reference proteome</keyword>
<dbReference type="Proteomes" id="UP001583172">
    <property type="component" value="Unassembled WGS sequence"/>
</dbReference>
<dbReference type="EMBL" id="JAZGSY010000249">
    <property type="protein sequence ID" value="KAL1837960.1"/>
    <property type="molecule type" value="Genomic_DNA"/>
</dbReference>
<accession>A0ABR3V840</accession>
<feature type="region of interest" description="Disordered" evidence="1">
    <location>
        <begin position="1"/>
        <end position="78"/>
    </location>
</feature>
<feature type="compositionally biased region" description="Low complexity" evidence="1">
    <location>
        <begin position="68"/>
        <end position="78"/>
    </location>
</feature>
<proteinExistence type="predicted"/>
<evidence type="ECO:0000313" key="2">
    <source>
        <dbReference type="EMBL" id="KAL1837960.1"/>
    </source>
</evidence>
<evidence type="ECO:0000256" key="1">
    <source>
        <dbReference type="SAM" id="MobiDB-lite"/>
    </source>
</evidence>
<evidence type="ECO:0000313" key="3">
    <source>
        <dbReference type="Proteomes" id="UP001583172"/>
    </source>
</evidence>
<gene>
    <name evidence="2" type="ORF">VTJ49DRAFT_3231</name>
</gene>
<organism evidence="2 3">
    <name type="scientific">Humicola insolens</name>
    <name type="common">Soft-rot fungus</name>
    <dbReference type="NCBI Taxonomy" id="85995"/>
    <lineage>
        <taxon>Eukaryota</taxon>
        <taxon>Fungi</taxon>
        <taxon>Dikarya</taxon>
        <taxon>Ascomycota</taxon>
        <taxon>Pezizomycotina</taxon>
        <taxon>Sordariomycetes</taxon>
        <taxon>Sordariomycetidae</taxon>
        <taxon>Sordariales</taxon>
        <taxon>Chaetomiaceae</taxon>
        <taxon>Mycothermus</taxon>
    </lineage>
</organism>
<name>A0ABR3V840_HUMIN</name>
<feature type="compositionally biased region" description="Basic and acidic residues" evidence="1">
    <location>
        <begin position="10"/>
        <end position="28"/>
    </location>
</feature>
<comment type="caution">
    <text evidence="2">The sequence shown here is derived from an EMBL/GenBank/DDBJ whole genome shotgun (WGS) entry which is preliminary data.</text>
</comment>
<reference evidence="2 3" key="1">
    <citation type="journal article" date="2024" name="Commun. Biol.">
        <title>Comparative genomic analysis of thermophilic fungi reveals convergent evolutionary adaptations and gene losses.</title>
        <authorList>
            <person name="Steindorff A.S."/>
            <person name="Aguilar-Pontes M.V."/>
            <person name="Robinson A.J."/>
            <person name="Andreopoulos B."/>
            <person name="LaButti K."/>
            <person name="Kuo A."/>
            <person name="Mondo S."/>
            <person name="Riley R."/>
            <person name="Otillar R."/>
            <person name="Haridas S."/>
            <person name="Lipzen A."/>
            <person name="Grimwood J."/>
            <person name="Schmutz J."/>
            <person name="Clum A."/>
            <person name="Reid I.D."/>
            <person name="Moisan M.C."/>
            <person name="Butler G."/>
            <person name="Nguyen T.T.M."/>
            <person name="Dewar K."/>
            <person name="Conant G."/>
            <person name="Drula E."/>
            <person name="Henrissat B."/>
            <person name="Hansel C."/>
            <person name="Singer S."/>
            <person name="Hutchinson M.I."/>
            <person name="de Vries R.P."/>
            <person name="Natvig D.O."/>
            <person name="Powell A.J."/>
            <person name="Tsang A."/>
            <person name="Grigoriev I.V."/>
        </authorList>
    </citation>
    <scope>NUCLEOTIDE SEQUENCE [LARGE SCALE GENOMIC DNA]</scope>
    <source>
        <strain evidence="2 3">CBS 620.91</strain>
    </source>
</reference>
<protein>
    <submittedName>
        <fullName evidence="2">Uncharacterized protein</fullName>
    </submittedName>
</protein>
<feature type="compositionally biased region" description="Gly residues" evidence="1">
    <location>
        <begin position="43"/>
        <end position="58"/>
    </location>
</feature>